<dbReference type="SUPFAM" id="SSF53850">
    <property type="entry name" value="Periplasmic binding protein-like II"/>
    <property type="match status" value="1"/>
</dbReference>
<dbReference type="Proteomes" id="UP001597478">
    <property type="component" value="Unassembled WGS sequence"/>
</dbReference>
<evidence type="ECO:0000256" key="3">
    <source>
        <dbReference type="ARBA" id="ARBA00022729"/>
    </source>
</evidence>
<comment type="caution">
    <text evidence="6">The sequence shown here is derived from an EMBL/GenBank/DDBJ whole genome shotgun (WGS) entry which is preliminary data.</text>
</comment>
<sequence length="336" mass="35782">MSRLSTPGRLLTATMATVLAATLSGCTLAGSDEAEDGATTTVTVGFMYDVHAANVWTMDQCETDTVQIELSAFKQFAEIQRGLEQGQIDAAMMGYQNLGQMLDNGYENFRAVAGVYRGGEHITVRKGSGIDSWDDLRGKKVGVPPNSFVEMLLRHSLKEAGVDISEVELVPFAGAGPPLQTALRDGEVDAMVAWEPNAATAIVQGFGEAPPFNIQDGSIGDATSLMYVSEELSGDQAAVDAVVSCLRERTHALTNDVEAWVTALQQKTGMEEKVARAAIETGTMDLTLAQDSAEKIIAEFAENGLVSDTSARVGEFFDYGPLERVTGSPKSELGAK</sequence>
<accession>A0ABW5WFB8</accession>
<evidence type="ECO:0000256" key="2">
    <source>
        <dbReference type="ARBA" id="ARBA00010742"/>
    </source>
</evidence>
<dbReference type="PROSITE" id="PS51257">
    <property type="entry name" value="PROKAR_LIPOPROTEIN"/>
    <property type="match status" value="1"/>
</dbReference>
<protein>
    <submittedName>
        <fullName evidence="6">ABC transporter substrate-binding protein</fullName>
    </submittedName>
</protein>
<dbReference type="PANTHER" id="PTHR30024:SF47">
    <property type="entry name" value="TAURINE-BINDING PERIPLASMIC PROTEIN"/>
    <property type="match status" value="1"/>
</dbReference>
<evidence type="ECO:0000313" key="7">
    <source>
        <dbReference type="Proteomes" id="UP001597478"/>
    </source>
</evidence>
<comment type="subcellular location">
    <subcellularLocation>
        <location evidence="1">Periplasm</location>
    </subcellularLocation>
</comment>
<dbReference type="Gene3D" id="3.40.190.10">
    <property type="entry name" value="Periplasmic binding protein-like II"/>
    <property type="match status" value="2"/>
</dbReference>
<dbReference type="PANTHER" id="PTHR30024">
    <property type="entry name" value="ALIPHATIC SULFONATES-BINDING PROTEIN-RELATED"/>
    <property type="match status" value="1"/>
</dbReference>
<dbReference type="EMBL" id="JBHUOF010000038">
    <property type="protein sequence ID" value="MFD2801876.1"/>
    <property type="molecule type" value="Genomic_DNA"/>
</dbReference>
<dbReference type="Pfam" id="PF09084">
    <property type="entry name" value="NMT1"/>
    <property type="match status" value="1"/>
</dbReference>
<evidence type="ECO:0000256" key="1">
    <source>
        <dbReference type="ARBA" id="ARBA00004418"/>
    </source>
</evidence>
<comment type="similarity">
    <text evidence="2">Belongs to the bacterial solute-binding protein SsuA/TauA family.</text>
</comment>
<dbReference type="InterPro" id="IPR015168">
    <property type="entry name" value="SsuA/THI5"/>
</dbReference>
<organism evidence="6 7">
    <name type="scientific">Prauserella oleivorans</name>
    <dbReference type="NCBI Taxonomy" id="1478153"/>
    <lineage>
        <taxon>Bacteria</taxon>
        <taxon>Bacillati</taxon>
        <taxon>Actinomycetota</taxon>
        <taxon>Actinomycetes</taxon>
        <taxon>Pseudonocardiales</taxon>
        <taxon>Pseudonocardiaceae</taxon>
        <taxon>Prauserella</taxon>
    </lineage>
</organism>
<gene>
    <name evidence="6" type="ORF">ACFS2C_21035</name>
</gene>
<feature type="signal peptide" evidence="4">
    <location>
        <begin position="1"/>
        <end position="20"/>
    </location>
</feature>
<feature type="domain" description="SsuA/THI5-like" evidence="5">
    <location>
        <begin position="83"/>
        <end position="243"/>
    </location>
</feature>
<dbReference type="RefSeq" id="WP_377384367.1">
    <property type="nucleotide sequence ID" value="NZ_JBHSAN010000002.1"/>
</dbReference>
<feature type="chain" id="PRO_5045694552" evidence="4">
    <location>
        <begin position="21"/>
        <end position="336"/>
    </location>
</feature>
<evidence type="ECO:0000313" key="6">
    <source>
        <dbReference type="EMBL" id="MFD2801876.1"/>
    </source>
</evidence>
<keyword evidence="7" id="KW-1185">Reference proteome</keyword>
<name>A0ABW5WFB8_9PSEU</name>
<evidence type="ECO:0000259" key="5">
    <source>
        <dbReference type="Pfam" id="PF09084"/>
    </source>
</evidence>
<proteinExistence type="inferred from homology"/>
<reference evidence="7" key="1">
    <citation type="journal article" date="2019" name="Int. J. Syst. Evol. Microbiol.">
        <title>The Global Catalogue of Microorganisms (GCM) 10K type strain sequencing project: providing services to taxonomists for standard genome sequencing and annotation.</title>
        <authorList>
            <consortium name="The Broad Institute Genomics Platform"/>
            <consortium name="The Broad Institute Genome Sequencing Center for Infectious Disease"/>
            <person name="Wu L."/>
            <person name="Ma J."/>
        </authorList>
    </citation>
    <scope>NUCLEOTIDE SEQUENCE [LARGE SCALE GENOMIC DNA]</scope>
    <source>
        <strain evidence="7">IBRC-M 10906</strain>
    </source>
</reference>
<evidence type="ECO:0000256" key="4">
    <source>
        <dbReference type="SAM" id="SignalP"/>
    </source>
</evidence>
<keyword evidence="3 4" id="KW-0732">Signal</keyword>